<keyword evidence="6" id="KW-0675">Receptor</keyword>
<keyword evidence="10" id="KW-1185">Reference proteome</keyword>
<dbReference type="SUPFAM" id="SSF53822">
    <property type="entry name" value="Periplasmic binding protein-like I"/>
    <property type="match status" value="1"/>
</dbReference>
<feature type="domain" description="Receptor ligand binding region" evidence="8">
    <location>
        <begin position="54"/>
        <end position="263"/>
    </location>
</feature>
<dbReference type="Gene3D" id="3.40.50.2300">
    <property type="match status" value="2"/>
</dbReference>
<organism evidence="9 10">
    <name type="scientific">Patiria miniata</name>
    <name type="common">Bat star</name>
    <name type="synonym">Asterina miniata</name>
    <dbReference type="NCBI Taxonomy" id="46514"/>
    <lineage>
        <taxon>Eukaryota</taxon>
        <taxon>Metazoa</taxon>
        <taxon>Echinodermata</taxon>
        <taxon>Eleutherozoa</taxon>
        <taxon>Asterozoa</taxon>
        <taxon>Asteroidea</taxon>
        <taxon>Valvatacea</taxon>
        <taxon>Valvatida</taxon>
        <taxon>Asterinidae</taxon>
        <taxon>Patiria</taxon>
    </lineage>
</organism>
<keyword evidence="4" id="KW-1133">Transmembrane helix</keyword>
<dbReference type="GO" id="GO:0038023">
    <property type="term" value="F:signaling receptor activity"/>
    <property type="evidence" value="ECO:0007669"/>
    <property type="project" value="TreeGrafter"/>
</dbReference>
<evidence type="ECO:0000256" key="7">
    <source>
        <dbReference type="ARBA" id="ARBA00023180"/>
    </source>
</evidence>
<evidence type="ECO:0000256" key="1">
    <source>
        <dbReference type="ARBA" id="ARBA00004479"/>
    </source>
</evidence>
<dbReference type="GO" id="GO:0016020">
    <property type="term" value="C:membrane"/>
    <property type="evidence" value="ECO:0007669"/>
    <property type="project" value="UniProtKB-SubCell"/>
</dbReference>
<evidence type="ECO:0000313" key="9">
    <source>
        <dbReference type="EnsemblMetazoa" id="XP_038077155.1"/>
    </source>
</evidence>
<sequence>MPTLSVYSDVLFVVVVVMNSQFFHVGGQQAAPPNIHMGLLLETGGAESFDRFRVQPAVDIALETVRRRVDTGAYLNFTLTYEFQSTGARCTPSSMIAPGVASNMFHQRGVGVFLGPGCSFQCAAVADLAAYWNVPVLSGAATSAGLDNKAQYKTLTRTAFHLGALGQFVVALFNRWSWARCSIIWEDIGLWAILTGSIRSRLEEAEIYVNPVILGLQASTQDALDAAVRRGRIIFVIAPVGVVRDIMIKAYKAGYINGEFVFFSIYMVNNKWRFGDSSWAWV</sequence>
<dbReference type="InterPro" id="IPR001828">
    <property type="entry name" value="ANF_lig-bd_rcpt"/>
</dbReference>
<dbReference type="Pfam" id="PF01094">
    <property type="entry name" value="ANF_receptor"/>
    <property type="match status" value="1"/>
</dbReference>
<dbReference type="GO" id="GO:0007165">
    <property type="term" value="P:signal transduction"/>
    <property type="evidence" value="ECO:0007669"/>
    <property type="project" value="TreeGrafter"/>
</dbReference>
<comment type="subcellular location">
    <subcellularLocation>
        <location evidence="1">Membrane</location>
        <topology evidence="1">Single-pass type I membrane protein</topology>
    </subcellularLocation>
</comment>
<name>A0A914BMI5_PATMI</name>
<dbReference type="OrthoDB" id="1890790at2759"/>
<evidence type="ECO:0000256" key="2">
    <source>
        <dbReference type="ARBA" id="ARBA00022692"/>
    </source>
</evidence>
<dbReference type="Proteomes" id="UP000887568">
    <property type="component" value="Unplaced"/>
</dbReference>
<dbReference type="GeneID" id="119745002"/>
<dbReference type="GO" id="GO:0017046">
    <property type="term" value="F:peptide hormone binding"/>
    <property type="evidence" value="ECO:0007669"/>
    <property type="project" value="TreeGrafter"/>
</dbReference>
<evidence type="ECO:0000256" key="4">
    <source>
        <dbReference type="ARBA" id="ARBA00022989"/>
    </source>
</evidence>
<accession>A0A914BMI5</accession>
<keyword evidence="2" id="KW-0812">Transmembrane</keyword>
<evidence type="ECO:0000256" key="5">
    <source>
        <dbReference type="ARBA" id="ARBA00023136"/>
    </source>
</evidence>
<dbReference type="InterPro" id="IPR001170">
    <property type="entry name" value="ANPR/GUC"/>
</dbReference>
<evidence type="ECO:0000259" key="8">
    <source>
        <dbReference type="Pfam" id="PF01094"/>
    </source>
</evidence>
<dbReference type="OMA" id="RCTPSSM"/>
<protein>
    <recommendedName>
        <fullName evidence="8">Receptor ligand binding region domain-containing protein</fullName>
    </recommendedName>
</protein>
<dbReference type="PRINTS" id="PR00255">
    <property type="entry name" value="NATPEPTIDER"/>
</dbReference>
<evidence type="ECO:0000256" key="6">
    <source>
        <dbReference type="ARBA" id="ARBA00023170"/>
    </source>
</evidence>
<keyword evidence="3" id="KW-0732">Signal</keyword>
<keyword evidence="5" id="KW-0472">Membrane</keyword>
<dbReference type="CDD" id="cd06352">
    <property type="entry name" value="PBP1_NPR_GC-like"/>
    <property type="match status" value="1"/>
</dbReference>
<proteinExistence type="predicted"/>
<dbReference type="AlphaFoldDB" id="A0A914BMI5"/>
<dbReference type="EnsemblMetazoa" id="XM_038221227.1">
    <property type="protein sequence ID" value="XP_038077155.1"/>
    <property type="gene ID" value="LOC119745002"/>
</dbReference>
<evidence type="ECO:0000313" key="10">
    <source>
        <dbReference type="Proteomes" id="UP000887568"/>
    </source>
</evidence>
<dbReference type="RefSeq" id="XP_038077155.1">
    <property type="nucleotide sequence ID" value="XM_038221227.1"/>
</dbReference>
<evidence type="ECO:0000256" key="3">
    <source>
        <dbReference type="ARBA" id="ARBA00022729"/>
    </source>
</evidence>
<dbReference type="InterPro" id="IPR052612">
    <property type="entry name" value="ANP_Clearance_Receptor"/>
</dbReference>
<reference evidence="9" key="1">
    <citation type="submission" date="2022-11" db="UniProtKB">
        <authorList>
            <consortium name="EnsemblMetazoa"/>
        </authorList>
    </citation>
    <scope>IDENTIFICATION</scope>
</reference>
<dbReference type="PANTHER" id="PTHR44755">
    <property type="entry name" value="NATRIURETIC PEPTIDE RECEPTOR 3-RELATED"/>
    <property type="match status" value="1"/>
</dbReference>
<dbReference type="PANTHER" id="PTHR44755:SF12">
    <property type="entry name" value="RECEPTOR LIGAND BINDING REGION DOMAIN-CONTAINING PROTEIN"/>
    <property type="match status" value="1"/>
</dbReference>
<keyword evidence="7" id="KW-0325">Glycoprotein</keyword>
<dbReference type="InterPro" id="IPR028082">
    <property type="entry name" value="Peripla_BP_I"/>
</dbReference>